<organism evidence="2 3">
    <name type="scientific">Pyrus ussuriensis x Pyrus communis</name>
    <dbReference type="NCBI Taxonomy" id="2448454"/>
    <lineage>
        <taxon>Eukaryota</taxon>
        <taxon>Viridiplantae</taxon>
        <taxon>Streptophyta</taxon>
        <taxon>Embryophyta</taxon>
        <taxon>Tracheophyta</taxon>
        <taxon>Spermatophyta</taxon>
        <taxon>Magnoliopsida</taxon>
        <taxon>eudicotyledons</taxon>
        <taxon>Gunneridae</taxon>
        <taxon>Pentapetalae</taxon>
        <taxon>rosids</taxon>
        <taxon>fabids</taxon>
        <taxon>Rosales</taxon>
        <taxon>Rosaceae</taxon>
        <taxon>Amygdaloideae</taxon>
        <taxon>Maleae</taxon>
        <taxon>Pyrus</taxon>
    </lineage>
</organism>
<evidence type="ECO:0000313" key="2">
    <source>
        <dbReference type="EMBL" id="KAB2597217.1"/>
    </source>
</evidence>
<name>A0A5N5F2L5_9ROSA</name>
<feature type="region of interest" description="Disordered" evidence="1">
    <location>
        <begin position="112"/>
        <end position="173"/>
    </location>
</feature>
<gene>
    <name evidence="2" type="ORF">D8674_000137</name>
</gene>
<proteinExistence type="predicted"/>
<accession>A0A5N5F2L5</accession>
<protein>
    <submittedName>
        <fullName evidence="2">Major latex allergen Hev b 5-like</fullName>
    </submittedName>
</protein>
<reference evidence="2 3" key="1">
    <citation type="submission" date="2019-09" db="EMBL/GenBank/DDBJ databases">
        <authorList>
            <person name="Ou C."/>
        </authorList>
    </citation>
    <scope>NUCLEOTIDE SEQUENCE [LARGE SCALE GENOMIC DNA]</scope>
    <source>
        <strain evidence="2">S2</strain>
        <tissue evidence="2">Leaf</tissue>
    </source>
</reference>
<dbReference type="AlphaFoldDB" id="A0A5N5F2L5"/>
<dbReference type="Proteomes" id="UP000327157">
    <property type="component" value="Chromosome 1"/>
</dbReference>
<sequence length="207" mass="23014">MVNFAHKANGYLKLSGVNSSSTVVQRGQGWLEFSPRMMGYKAQVVASGITLPICQKLENNGQSIVDFCRLSWPQTAIYRGQSRWFLDGWSELVLENGRSNWVMWCARVEMEGDENAEGNEESTKVTEPEKESTKVTEPEKQLETEKPLEEKTSDASANITIEDASVASETETKEITILSEEKVAEDVAETADQATKEVKVAAVEETK</sequence>
<comment type="caution">
    <text evidence="2">The sequence shown here is derived from an EMBL/GenBank/DDBJ whole genome shotgun (WGS) entry which is preliminary data.</text>
</comment>
<keyword evidence="3" id="KW-1185">Reference proteome</keyword>
<evidence type="ECO:0000313" key="3">
    <source>
        <dbReference type="Proteomes" id="UP000327157"/>
    </source>
</evidence>
<feature type="compositionally biased region" description="Basic and acidic residues" evidence="1">
    <location>
        <begin position="194"/>
        <end position="207"/>
    </location>
</feature>
<reference evidence="2 3" key="3">
    <citation type="submission" date="2019-11" db="EMBL/GenBank/DDBJ databases">
        <title>A de novo genome assembly of a pear dwarfing rootstock.</title>
        <authorList>
            <person name="Wang F."/>
            <person name="Wang J."/>
            <person name="Li S."/>
            <person name="Zhang Y."/>
            <person name="Fang M."/>
            <person name="Ma L."/>
            <person name="Zhao Y."/>
            <person name="Jiang S."/>
        </authorList>
    </citation>
    <scope>NUCLEOTIDE SEQUENCE [LARGE SCALE GENOMIC DNA]</scope>
    <source>
        <strain evidence="2">S2</strain>
        <tissue evidence="2">Leaf</tissue>
    </source>
</reference>
<feature type="compositionally biased region" description="Basic and acidic residues" evidence="1">
    <location>
        <begin position="121"/>
        <end position="153"/>
    </location>
</feature>
<reference evidence="3" key="2">
    <citation type="submission" date="2019-10" db="EMBL/GenBank/DDBJ databases">
        <title>A de novo genome assembly of a pear dwarfing rootstock.</title>
        <authorList>
            <person name="Wang F."/>
            <person name="Wang J."/>
            <person name="Li S."/>
            <person name="Zhang Y."/>
            <person name="Fang M."/>
            <person name="Ma L."/>
            <person name="Zhao Y."/>
            <person name="Jiang S."/>
        </authorList>
    </citation>
    <scope>NUCLEOTIDE SEQUENCE [LARGE SCALE GENOMIC DNA]</scope>
</reference>
<dbReference type="EMBL" id="SMOL01000768">
    <property type="protein sequence ID" value="KAB2597217.1"/>
    <property type="molecule type" value="Genomic_DNA"/>
</dbReference>
<evidence type="ECO:0000256" key="1">
    <source>
        <dbReference type="SAM" id="MobiDB-lite"/>
    </source>
</evidence>
<feature type="region of interest" description="Disordered" evidence="1">
    <location>
        <begin position="188"/>
        <end position="207"/>
    </location>
</feature>